<organism evidence="3 4">
    <name type="scientific">Streptomyces glaucosporus</name>
    <dbReference type="NCBI Taxonomy" id="284044"/>
    <lineage>
        <taxon>Bacteria</taxon>
        <taxon>Bacillati</taxon>
        <taxon>Actinomycetota</taxon>
        <taxon>Actinomycetes</taxon>
        <taxon>Kitasatosporales</taxon>
        <taxon>Streptomycetaceae</taxon>
        <taxon>Streptomyces</taxon>
    </lineage>
</organism>
<gene>
    <name evidence="3" type="ORF">GCM10010420_52620</name>
</gene>
<name>A0ABP5W0Z2_9ACTN</name>
<feature type="region of interest" description="Disordered" evidence="1">
    <location>
        <begin position="1"/>
        <end position="27"/>
    </location>
</feature>
<evidence type="ECO:0000256" key="1">
    <source>
        <dbReference type="SAM" id="MobiDB-lite"/>
    </source>
</evidence>
<reference evidence="4" key="1">
    <citation type="journal article" date="2019" name="Int. J. Syst. Evol. Microbiol.">
        <title>The Global Catalogue of Microorganisms (GCM) 10K type strain sequencing project: providing services to taxonomists for standard genome sequencing and annotation.</title>
        <authorList>
            <consortium name="The Broad Institute Genomics Platform"/>
            <consortium name="The Broad Institute Genome Sequencing Center for Infectious Disease"/>
            <person name="Wu L."/>
            <person name="Ma J."/>
        </authorList>
    </citation>
    <scope>NUCLEOTIDE SEQUENCE [LARGE SCALE GENOMIC DNA]</scope>
    <source>
        <strain evidence="4">JCM 6921</strain>
    </source>
</reference>
<comment type="caution">
    <text evidence="3">The sequence shown here is derived from an EMBL/GenBank/DDBJ whole genome shotgun (WGS) entry which is preliminary data.</text>
</comment>
<dbReference type="Proteomes" id="UP001500058">
    <property type="component" value="Unassembled WGS sequence"/>
</dbReference>
<keyword evidence="4" id="KW-1185">Reference proteome</keyword>
<protein>
    <submittedName>
        <fullName evidence="3">DUF397 domain-containing protein</fullName>
    </submittedName>
</protein>
<accession>A0ABP5W0Z2</accession>
<dbReference type="InterPro" id="IPR007278">
    <property type="entry name" value="DUF397"/>
</dbReference>
<dbReference type="RefSeq" id="WP_344633624.1">
    <property type="nucleotide sequence ID" value="NZ_BAAATJ010000035.1"/>
</dbReference>
<feature type="domain" description="DUF397" evidence="2">
    <location>
        <begin position="14"/>
        <end position="66"/>
    </location>
</feature>
<dbReference type="EMBL" id="BAAATJ010000035">
    <property type="protein sequence ID" value="GAA2415950.1"/>
    <property type="molecule type" value="Genomic_DNA"/>
</dbReference>
<sequence>MSNEHSMNRPAGLSWFKSSHSGTSGGECVEVAAAPGAVHVRDSKDERGPVLRFPAAGWAAFVAHAKGD</sequence>
<dbReference type="Pfam" id="PF04149">
    <property type="entry name" value="DUF397"/>
    <property type="match status" value="1"/>
</dbReference>
<evidence type="ECO:0000313" key="4">
    <source>
        <dbReference type="Proteomes" id="UP001500058"/>
    </source>
</evidence>
<proteinExistence type="predicted"/>
<evidence type="ECO:0000313" key="3">
    <source>
        <dbReference type="EMBL" id="GAA2415950.1"/>
    </source>
</evidence>
<evidence type="ECO:0000259" key="2">
    <source>
        <dbReference type="Pfam" id="PF04149"/>
    </source>
</evidence>